<dbReference type="Proteomes" id="UP000006860">
    <property type="component" value="Chromosome"/>
</dbReference>
<organism evidence="2 3">
    <name type="scientific">Rubinisphaera brasiliensis (strain ATCC 49424 / DSM 5305 / JCM 21570 / IAM 15109 / NBRC 103401 / IFAM 1448)</name>
    <name type="common">Planctomyces brasiliensis</name>
    <dbReference type="NCBI Taxonomy" id="756272"/>
    <lineage>
        <taxon>Bacteria</taxon>
        <taxon>Pseudomonadati</taxon>
        <taxon>Planctomycetota</taxon>
        <taxon>Planctomycetia</taxon>
        <taxon>Planctomycetales</taxon>
        <taxon>Planctomycetaceae</taxon>
        <taxon>Rubinisphaera</taxon>
    </lineage>
</organism>
<evidence type="ECO:0008006" key="4">
    <source>
        <dbReference type="Google" id="ProtNLM"/>
    </source>
</evidence>
<feature type="signal peptide" evidence="1">
    <location>
        <begin position="1"/>
        <end position="27"/>
    </location>
</feature>
<sequence length="146" mass="16550">MRRPRTILLCFSLTCFALAAMSTRAEAQVVRFQQPIGETFSANTTVVIPDRGQAHLGSVSGGRTFTRRYGYPPGNYSRYSDSFRSSLSTSVYIHDFDEMDRAILNRPDNAPPLPYEESFRETSRRLRQAGTVARNLASRRLPARNR</sequence>
<evidence type="ECO:0000313" key="3">
    <source>
        <dbReference type="Proteomes" id="UP000006860"/>
    </source>
</evidence>
<dbReference type="KEGG" id="pbs:Plabr_2786"/>
<feature type="chain" id="PRO_5003258841" description="Signal peptide-domain containing protein" evidence="1">
    <location>
        <begin position="28"/>
        <end position="146"/>
    </location>
</feature>
<dbReference type="STRING" id="756272.Plabr_2786"/>
<dbReference type="OrthoDB" id="289357at2"/>
<name>F0STC3_RUBBR</name>
<gene>
    <name evidence="2" type="ordered locus">Plabr_2786</name>
</gene>
<dbReference type="AlphaFoldDB" id="F0STC3"/>
<dbReference type="HOGENOM" id="CLU_1776038_0_0_0"/>
<dbReference type="EMBL" id="CP002546">
    <property type="protein sequence ID" value="ADY60385.1"/>
    <property type="molecule type" value="Genomic_DNA"/>
</dbReference>
<accession>F0STC3</accession>
<keyword evidence="3" id="KW-1185">Reference proteome</keyword>
<protein>
    <recommendedName>
        <fullName evidence="4">Signal peptide-domain containing protein</fullName>
    </recommendedName>
</protein>
<keyword evidence="1" id="KW-0732">Signal</keyword>
<dbReference type="RefSeq" id="WP_013629109.1">
    <property type="nucleotide sequence ID" value="NC_015174.1"/>
</dbReference>
<evidence type="ECO:0000313" key="2">
    <source>
        <dbReference type="EMBL" id="ADY60385.1"/>
    </source>
</evidence>
<evidence type="ECO:0000256" key="1">
    <source>
        <dbReference type="SAM" id="SignalP"/>
    </source>
</evidence>
<proteinExistence type="predicted"/>
<reference evidence="3" key="1">
    <citation type="submission" date="2011-02" db="EMBL/GenBank/DDBJ databases">
        <title>The complete genome of Planctomyces brasiliensis DSM 5305.</title>
        <authorList>
            <person name="Lucas S."/>
            <person name="Copeland A."/>
            <person name="Lapidus A."/>
            <person name="Bruce D."/>
            <person name="Goodwin L."/>
            <person name="Pitluck S."/>
            <person name="Kyrpides N."/>
            <person name="Mavromatis K."/>
            <person name="Pagani I."/>
            <person name="Ivanova N."/>
            <person name="Ovchinnikova G."/>
            <person name="Lu M."/>
            <person name="Detter J.C."/>
            <person name="Han C."/>
            <person name="Land M."/>
            <person name="Hauser L."/>
            <person name="Markowitz V."/>
            <person name="Cheng J.-F."/>
            <person name="Hugenholtz P."/>
            <person name="Woyke T."/>
            <person name="Wu D."/>
            <person name="Tindall B."/>
            <person name="Pomrenke H.G."/>
            <person name="Brambilla E."/>
            <person name="Klenk H.-P."/>
            <person name="Eisen J.A."/>
        </authorList>
    </citation>
    <scope>NUCLEOTIDE SEQUENCE [LARGE SCALE GENOMIC DNA]</scope>
    <source>
        <strain evidence="3">ATCC 49424 / DSM 5305 / JCM 21570 / NBRC 103401 / IFAM 1448</strain>
    </source>
</reference>